<dbReference type="EMBL" id="DRNB01000215">
    <property type="protein sequence ID" value="HHJ64451.1"/>
    <property type="molecule type" value="Genomic_DNA"/>
</dbReference>
<dbReference type="Pfam" id="PF04055">
    <property type="entry name" value="Radical_SAM"/>
    <property type="match status" value="1"/>
</dbReference>
<feature type="domain" description="Radical SAM core" evidence="7">
    <location>
        <begin position="29"/>
        <end position="251"/>
    </location>
</feature>
<proteinExistence type="predicted"/>
<evidence type="ECO:0000256" key="3">
    <source>
        <dbReference type="ARBA" id="ARBA00022691"/>
    </source>
</evidence>
<keyword evidence="4" id="KW-0479">Metal-binding</keyword>
<protein>
    <submittedName>
        <fullName evidence="8">Radical SAM protein</fullName>
    </submittedName>
</protein>
<dbReference type="InterPro" id="IPR040072">
    <property type="entry name" value="Methyltransferase_A"/>
</dbReference>
<comment type="cofactor">
    <cofactor evidence="1">
        <name>[4Fe-4S] cluster</name>
        <dbReference type="ChEBI" id="CHEBI:49883"/>
    </cofactor>
</comment>
<sequence length="269" mass="30146">MRLQRTVEGELNRLFVFELSDGLRVEGVLYRGDTLCVSTQVGCPVRCVFCASGRYGFIRNLKAEEIYGQLELVRSFHGIRRIAVAGIGEPLANWRNVKVAFERFRREGLRVSFYTCGFPLSNLPQLLRMPHNGVTLSLHTTDPATRAELMPGAGDLPQLLQFLRKLLPTLSRRKRKKISLALVLLKGVNDSAGDLLRFAELAQSLGVGITLLRYNEVGVFESPDEEEFEKAFLLLRRQGIRVTLSTRFRRERIGGCGTLTVGGRLPRGG</sequence>
<dbReference type="GO" id="GO:0051539">
    <property type="term" value="F:4 iron, 4 sulfur cluster binding"/>
    <property type="evidence" value="ECO:0007669"/>
    <property type="project" value="UniProtKB-KW"/>
</dbReference>
<dbReference type="CDD" id="cd01335">
    <property type="entry name" value="Radical_SAM"/>
    <property type="match status" value="1"/>
</dbReference>
<dbReference type="InterPro" id="IPR007197">
    <property type="entry name" value="rSAM"/>
</dbReference>
<dbReference type="GO" id="GO:0046872">
    <property type="term" value="F:metal ion binding"/>
    <property type="evidence" value="ECO:0007669"/>
    <property type="project" value="UniProtKB-KW"/>
</dbReference>
<keyword evidence="6" id="KW-0411">Iron-sulfur</keyword>
<dbReference type="SUPFAM" id="SSF102114">
    <property type="entry name" value="Radical SAM enzymes"/>
    <property type="match status" value="1"/>
</dbReference>
<accession>A0A7C5L639</accession>
<dbReference type="PANTHER" id="PTHR30544:SF5">
    <property type="entry name" value="RADICAL SAM CORE DOMAIN-CONTAINING PROTEIN"/>
    <property type="match status" value="1"/>
</dbReference>
<dbReference type="Proteomes" id="UP000885792">
    <property type="component" value="Unassembled WGS sequence"/>
</dbReference>
<evidence type="ECO:0000256" key="4">
    <source>
        <dbReference type="ARBA" id="ARBA00022723"/>
    </source>
</evidence>
<gene>
    <name evidence="8" type="ORF">ENJ61_06035</name>
</gene>
<dbReference type="GO" id="GO:0070475">
    <property type="term" value="P:rRNA base methylation"/>
    <property type="evidence" value="ECO:0007669"/>
    <property type="project" value="TreeGrafter"/>
</dbReference>
<dbReference type="GO" id="GO:0003824">
    <property type="term" value="F:catalytic activity"/>
    <property type="evidence" value="ECO:0007669"/>
    <property type="project" value="InterPro"/>
</dbReference>
<keyword evidence="3" id="KW-0949">S-adenosyl-L-methionine</keyword>
<evidence type="ECO:0000259" key="7">
    <source>
        <dbReference type="PROSITE" id="PS51918"/>
    </source>
</evidence>
<evidence type="ECO:0000256" key="5">
    <source>
        <dbReference type="ARBA" id="ARBA00023004"/>
    </source>
</evidence>
<dbReference type="PANTHER" id="PTHR30544">
    <property type="entry name" value="23S RRNA METHYLTRANSFERASE"/>
    <property type="match status" value="1"/>
</dbReference>
<keyword evidence="2" id="KW-0004">4Fe-4S</keyword>
<dbReference type="Gene3D" id="3.20.20.70">
    <property type="entry name" value="Aldolase class I"/>
    <property type="match status" value="1"/>
</dbReference>
<evidence type="ECO:0000313" key="8">
    <source>
        <dbReference type="EMBL" id="HHJ64451.1"/>
    </source>
</evidence>
<dbReference type="AlphaFoldDB" id="A0A7C5L639"/>
<comment type="caution">
    <text evidence="8">The sequence shown here is derived from an EMBL/GenBank/DDBJ whole genome shotgun (WGS) entry which is preliminary data.</text>
</comment>
<dbReference type="GO" id="GO:0030488">
    <property type="term" value="P:tRNA methylation"/>
    <property type="evidence" value="ECO:0007669"/>
    <property type="project" value="TreeGrafter"/>
</dbReference>
<dbReference type="InterPro" id="IPR058240">
    <property type="entry name" value="rSAM_sf"/>
</dbReference>
<reference evidence="8" key="1">
    <citation type="journal article" date="2020" name="mSystems">
        <title>Genome- and Community-Level Interaction Insights into Carbon Utilization and Element Cycling Functions of Hydrothermarchaeota in Hydrothermal Sediment.</title>
        <authorList>
            <person name="Zhou Z."/>
            <person name="Liu Y."/>
            <person name="Xu W."/>
            <person name="Pan J."/>
            <person name="Luo Z.H."/>
            <person name="Li M."/>
        </authorList>
    </citation>
    <scope>NUCLEOTIDE SEQUENCE [LARGE SCALE GENOMIC DNA]</scope>
    <source>
        <strain evidence="8">HyVt-501</strain>
    </source>
</reference>
<evidence type="ECO:0000256" key="2">
    <source>
        <dbReference type="ARBA" id="ARBA00022485"/>
    </source>
</evidence>
<dbReference type="SFLD" id="SFLDS00029">
    <property type="entry name" value="Radical_SAM"/>
    <property type="match status" value="1"/>
</dbReference>
<dbReference type="InterPro" id="IPR013785">
    <property type="entry name" value="Aldolase_TIM"/>
</dbReference>
<dbReference type="PROSITE" id="PS51918">
    <property type="entry name" value="RADICAL_SAM"/>
    <property type="match status" value="1"/>
</dbReference>
<evidence type="ECO:0000256" key="6">
    <source>
        <dbReference type="ARBA" id="ARBA00023014"/>
    </source>
</evidence>
<evidence type="ECO:0000256" key="1">
    <source>
        <dbReference type="ARBA" id="ARBA00001966"/>
    </source>
</evidence>
<organism evidence="8">
    <name type="scientific">Aquifex aeolicus</name>
    <dbReference type="NCBI Taxonomy" id="63363"/>
    <lineage>
        <taxon>Bacteria</taxon>
        <taxon>Pseudomonadati</taxon>
        <taxon>Aquificota</taxon>
        <taxon>Aquificia</taxon>
        <taxon>Aquificales</taxon>
        <taxon>Aquificaceae</taxon>
        <taxon>Aquifex</taxon>
    </lineage>
</organism>
<name>A0A7C5L639_AQUAO</name>
<keyword evidence="5" id="KW-0408">Iron</keyword>